<evidence type="ECO:0000256" key="3">
    <source>
        <dbReference type="SAM" id="SignalP"/>
    </source>
</evidence>
<dbReference type="GO" id="GO:0015056">
    <property type="term" value="F:corticotrophin-releasing factor receptor activity"/>
    <property type="evidence" value="ECO:0007669"/>
    <property type="project" value="TreeGrafter"/>
</dbReference>
<dbReference type="GO" id="GO:0043005">
    <property type="term" value="C:neuron projection"/>
    <property type="evidence" value="ECO:0007669"/>
    <property type="project" value="TreeGrafter"/>
</dbReference>
<dbReference type="InterPro" id="IPR003051">
    <property type="entry name" value="GPCR_2_CRF_rcpt"/>
</dbReference>
<dbReference type="PANTHER" id="PTHR45620:SF2">
    <property type="entry name" value="CORTICOTROPIN-RELEASING FACTOR RECEPTOR 1"/>
    <property type="match status" value="1"/>
</dbReference>
<dbReference type="PROSITE" id="PS00649">
    <property type="entry name" value="G_PROTEIN_RECEP_F2_1"/>
    <property type="match status" value="1"/>
</dbReference>
<keyword evidence="6" id="KW-1185">Reference proteome</keyword>
<dbReference type="InterPro" id="IPR050332">
    <property type="entry name" value="GPCR_2"/>
</dbReference>
<dbReference type="SUPFAM" id="SSF111418">
    <property type="entry name" value="Hormone receptor domain"/>
    <property type="match status" value="1"/>
</dbReference>
<dbReference type="GO" id="GO:0008528">
    <property type="term" value="F:G protein-coupled peptide receptor activity"/>
    <property type="evidence" value="ECO:0007669"/>
    <property type="project" value="TreeGrafter"/>
</dbReference>
<organism evidence="5 6">
    <name type="scientific">Varanus komodoensis</name>
    <name type="common">Komodo dragon</name>
    <dbReference type="NCBI Taxonomy" id="61221"/>
    <lineage>
        <taxon>Eukaryota</taxon>
        <taxon>Metazoa</taxon>
        <taxon>Chordata</taxon>
        <taxon>Craniata</taxon>
        <taxon>Vertebrata</taxon>
        <taxon>Euteleostomi</taxon>
        <taxon>Lepidosauria</taxon>
        <taxon>Squamata</taxon>
        <taxon>Bifurcata</taxon>
        <taxon>Unidentata</taxon>
        <taxon>Episquamata</taxon>
        <taxon>Toxicofera</taxon>
        <taxon>Anguimorpha</taxon>
        <taxon>Paleoanguimorpha</taxon>
        <taxon>Varanoidea</taxon>
        <taxon>Varanidae</taxon>
        <taxon>Varanus</taxon>
    </lineage>
</organism>
<feature type="domain" description="G-protein coupled receptors family 2 profile 1" evidence="4">
    <location>
        <begin position="16"/>
        <end position="79"/>
    </location>
</feature>
<dbReference type="PANTHER" id="PTHR45620">
    <property type="entry name" value="PDF RECEPTOR-LIKE PROTEIN-RELATED"/>
    <property type="match status" value="1"/>
</dbReference>
<dbReference type="Gene3D" id="4.10.1240.10">
    <property type="entry name" value="GPCR, family 2, extracellular hormone receptor domain"/>
    <property type="match status" value="1"/>
</dbReference>
<feature type="signal peptide" evidence="3">
    <location>
        <begin position="1"/>
        <end position="19"/>
    </location>
</feature>
<dbReference type="InterPro" id="IPR017983">
    <property type="entry name" value="GPCR_2_secretin-like_CS"/>
</dbReference>
<dbReference type="InterPro" id="IPR036445">
    <property type="entry name" value="GPCR_2_extracell_dom_sf"/>
</dbReference>
<evidence type="ECO:0000259" key="4">
    <source>
        <dbReference type="PROSITE" id="PS50227"/>
    </source>
</evidence>
<feature type="chain" id="PRO_5034685048" description="G-protein coupled receptors family 2 profile 1 domain-containing protein" evidence="3">
    <location>
        <begin position="20"/>
        <end position="113"/>
    </location>
</feature>
<dbReference type="Proteomes" id="UP000694545">
    <property type="component" value="Unplaced"/>
</dbReference>
<dbReference type="AlphaFoldDB" id="A0A8D2LM34"/>
<dbReference type="InterPro" id="IPR001879">
    <property type="entry name" value="GPCR_2_extracellular_dom"/>
</dbReference>
<dbReference type="OMA" id="QTEYMER"/>
<dbReference type="GO" id="GO:0051424">
    <property type="term" value="F:corticotropin-releasing hormone binding"/>
    <property type="evidence" value="ECO:0007669"/>
    <property type="project" value="TreeGrafter"/>
</dbReference>
<protein>
    <recommendedName>
        <fullName evidence="4">G-protein coupled receptors family 2 profile 1 domain-containing protein</fullName>
    </recommendedName>
</protein>
<evidence type="ECO:0000313" key="6">
    <source>
        <dbReference type="Proteomes" id="UP000694545"/>
    </source>
</evidence>
<dbReference type="PRINTS" id="PR01279">
    <property type="entry name" value="CRFRECEPTOR"/>
</dbReference>
<dbReference type="GO" id="GO:0007189">
    <property type="term" value="P:adenylate cyclase-activating G protein-coupled receptor signaling pathway"/>
    <property type="evidence" value="ECO:0007669"/>
    <property type="project" value="TreeGrafter"/>
</dbReference>
<name>A0A8D2LM34_VARKO</name>
<dbReference type="Pfam" id="PF02793">
    <property type="entry name" value="HRM"/>
    <property type="match status" value="1"/>
</dbReference>
<reference evidence="5" key="1">
    <citation type="submission" date="2025-08" db="UniProtKB">
        <authorList>
            <consortium name="Ensembl"/>
        </authorList>
    </citation>
    <scope>IDENTIFICATION</scope>
</reference>
<evidence type="ECO:0000256" key="1">
    <source>
        <dbReference type="ARBA" id="ARBA00022729"/>
    </source>
</evidence>
<reference evidence="5" key="2">
    <citation type="submission" date="2025-09" db="UniProtKB">
        <authorList>
            <consortium name="Ensembl"/>
        </authorList>
    </citation>
    <scope>IDENTIFICATION</scope>
</reference>
<dbReference type="GO" id="GO:0043404">
    <property type="term" value="F:corticotropin-releasing hormone receptor activity"/>
    <property type="evidence" value="ECO:0007669"/>
    <property type="project" value="TreeGrafter"/>
</dbReference>
<evidence type="ECO:0000256" key="2">
    <source>
        <dbReference type="ARBA" id="ARBA00023157"/>
    </source>
</evidence>
<dbReference type="PROSITE" id="PS50227">
    <property type="entry name" value="G_PROTEIN_RECEP_F2_3"/>
    <property type="match status" value="1"/>
</dbReference>
<keyword evidence="2" id="KW-1015">Disulfide bond</keyword>
<dbReference type="Ensembl" id="ENSVKKT00000025102.1">
    <property type="protein sequence ID" value="ENSVKKP00000024506.1"/>
    <property type="gene ID" value="ENSVKKG00000016141.1"/>
</dbReference>
<sequence length="113" mass="12952">IRDIPHSWNCFVHAPFCSALVDLIGTCWPYSAAGQLVARPCPEYFFGVRYNTTNNVYRECFANGSWATRVNYSQCQEILNEEVWGAIHFRQRGLGFLATACLSDQTEYMERSL</sequence>
<dbReference type="SMART" id="SM00008">
    <property type="entry name" value="HormR"/>
    <property type="match status" value="1"/>
</dbReference>
<evidence type="ECO:0000313" key="5">
    <source>
        <dbReference type="Ensembl" id="ENSVKKP00000024506.1"/>
    </source>
</evidence>
<accession>A0A8D2LM34</accession>
<proteinExistence type="predicted"/>
<dbReference type="GO" id="GO:0005886">
    <property type="term" value="C:plasma membrane"/>
    <property type="evidence" value="ECO:0007669"/>
    <property type="project" value="TreeGrafter"/>
</dbReference>
<keyword evidence="1 3" id="KW-0732">Signal</keyword>